<evidence type="ECO:0000313" key="1">
    <source>
        <dbReference type="EMBL" id="EXK85879.1"/>
    </source>
</evidence>
<organism evidence="1 2">
    <name type="scientific">Fusarium oxysporum f. sp. raphani 54005</name>
    <dbReference type="NCBI Taxonomy" id="1089458"/>
    <lineage>
        <taxon>Eukaryota</taxon>
        <taxon>Fungi</taxon>
        <taxon>Dikarya</taxon>
        <taxon>Ascomycota</taxon>
        <taxon>Pezizomycotina</taxon>
        <taxon>Sordariomycetes</taxon>
        <taxon>Hypocreomycetidae</taxon>
        <taxon>Hypocreales</taxon>
        <taxon>Nectriaceae</taxon>
        <taxon>Fusarium</taxon>
        <taxon>Fusarium oxysporum species complex</taxon>
    </lineage>
</organism>
<keyword evidence="2" id="KW-1185">Reference proteome</keyword>
<dbReference type="AlphaFoldDB" id="X0C4Z2"/>
<gene>
    <name evidence="1" type="ORF">FOQG_10296</name>
</gene>
<dbReference type="Proteomes" id="UP000030663">
    <property type="component" value="Unassembled WGS sequence"/>
</dbReference>
<accession>X0C4Z2</accession>
<sequence length="111" mass="12696">MPDSGDYHSLVHDMHEKLGWRERDAENQPKIVVRVDVRFAKVHGAVMMDVSREVTSFMYQNGENPFEQDEGCVEDPYIPQSDTPQGNRRLLDAFDPSFEEPNVSRLAMQAG</sequence>
<evidence type="ECO:0000313" key="2">
    <source>
        <dbReference type="Proteomes" id="UP000030663"/>
    </source>
</evidence>
<name>X0C4Z2_FUSOX</name>
<reference evidence="1 2" key="1">
    <citation type="submission" date="2011-11" db="EMBL/GenBank/DDBJ databases">
        <title>The Genome Sequence of Fusarium oxysporum PHW815.</title>
        <authorList>
            <consortium name="The Broad Institute Genome Sequencing Platform"/>
            <person name="Ma L.-J."/>
            <person name="Gale L.R."/>
            <person name="Schwartz D.C."/>
            <person name="Zhou S."/>
            <person name="Corby-Kistler H."/>
            <person name="Young S.K."/>
            <person name="Zeng Q."/>
            <person name="Gargeya S."/>
            <person name="Fitzgerald M."/>
            <person name="Haas B."/>
            <person name="Abouelleil A."/>
            <person name="Alvarado L."/>
            <person name="Arachchi H.M."/>
            <person name="Berlin A."/>
            <person name="Brown A."/>
            <person name="Chapman S.B."/>
            <person name="Chen Z."/>
            <person name="Dunbar C."/>
            <person name="Freedman E."/>
            <person name="Gearin G."/>
            <person name="Goldberg J."/>
            <person name="Griggs A."/>
            <person name="Gujja S."/>
            <person name="Heiman D."/>
            <person name="Howarth C."/>
            <person name="Larson L."/>
            <person name="Lui A."/>
            <person name="MacDonald P.J.P."/>
            <person name="Montmayeur A."/>
            <person name="Murphy C."/>
            <person name="Neiman D."/>
            <person name="Pearson M."/>
            <person name="Priest M."/>
            <person name="Roberts A."/>
            <person name="Saif S."/>
            <person name="Shea T."/>
            <person name="Shenoy N."/>
            <person name="Sisk P."/>
            <person name="Stolte C."/>
            <person name="Sykes S."/>
            <person name="Wortman J."/>
            <person name="Nusbaum C."/>
            <person name="Birren B."/>
        </authorList>
    </citation>
    <scope>NUCLEOTIDE SEQUENCE [LARGE SCALE GENOMIC DNA]</scope>
    <source>
        <strain evidence="1 2">54005</strain>
    </source>
</reference>
<proteinExistence type="predicted"/>
<protein>
    <submittedName>
        <fullName evidence="1">Uncharacterized protein</fullName>
    </submittedName>
</protein>
<dbReference type="EMBL" id="KI979325">
    <property type="protein sequence ID" value="EXK85879.1"/>
    <property type="molecule type" value="Genomic_DNA"/>
</dbReference>
<dbReference type="HOGENOM" id="CLU_2158535_0_0_1"/>